<name>A0A4Q9BCT6_9BACT</name>
<keyword evidence="1" id="KW-0813">Transport</keyword>
<evidence type="ECO:0000259" key="4">
    <source>
        <dbReference type="PROSITE" id="PS50893"/>
    </source>
</evidence>
<comment type="caution">
    <text evidence="5">The sequence shown here is derived from an EMBL/GenBank/DDBJ whole genome shotgun (WGS) entry which is preliminary data.</text>
</comment>
<keyword evidence="6" id="KW-1185">Reference proteome</keyword>
<evidence type="ECO:0000256" key="3">
    <source>
        <dbReference type="ARBA" id="ARBA00022840"/>
    </source>
</evidence>
<dbReference type="PANTHER" id="PTHR42781:SF4">
    <property type="entry name" value="SPERMIDINE_PUTRESCINE IMPORT ATP-BINDING PROTEIN POTA"/>
    <property type="match status" value="1"/>
</dbReference>
<gene>
    <name evidence="5" type="ORF">EWU20_07635</name>
</gene>
<dbReference type="OrthoDB" id="9802264at2"/>
<sequence>MLKIGIKKHQVTSHFALSNIQIKVKSGEIYALIGKSGSGKSTIASLLVGLKYDPEYSISIDSKELNDGLDRLIPKFKKAGYVPQTLHLKPHHTVYNYAQVLFQYLPNAQQDAVITKYLKQFYLSKQRDTKVADLSGGERQKLALLEAISQPISYLVLDEPFSQLDTEQKLEFSQIIASVVNERAIPCILISHDLTDILQLSHSVGIMENGKLVFQGSWTKFKESSNSVVLRLKKAILDWDNQMKGLINNLR</sequence>
<proteinExistence type="predicted"/>
<dbReference type="InterPro" id="IPR003593">
    <property type="entry name" value="AAA+_ATPase"/>
</dbReference>
<dbReference type="InterPro" id="IPR027417">
    <property type="entry name" value="P-loop_NTPase"/>
</dbReference>
<accession>A0A4Q9BCT6</accession>
<dbReference type="GO" id="GO:0005524">
    <property type="term" value="F:ATP binding"/>
    <property type="evidence" value="ECO:0007669"/>
    <property type="project" value="UniProtKB-KW"/>
</dbReference>
<dbReference type="PROSITE" id="PS00211">
    <property type="entry name" value="ABC_TRANSPORTER_1"/>
    <property type="match status" value="1"/>
</dbReference>
<dbReference type="GO" id="GO:0016887">
    <property type="term" value="F:ATP hydrolysis activity"/>
    <property type="evidence" value="ECO:0007669"/>
    <property type="project" value="InterPro"/>
</dbReference>
<evidence type="ECO:0000256" key="2">
    <source>
        <dbReference type="ARBA" id="ARBA00022741"/>
    </source>
</evidence>
<keyword evidence="2" id="KW-0547">Nucleotide-binding</keyword>
<keyword evidence="3 5" id="KW-0067">ATP-binding</keyword>
<reference evidence="5 6" key="1">
    <citation type="submission" date="2019-02" db="EMBL/GenBank/DDBJ databases">
        <title>Genome of a new Bacteroidetes strain.</title>
        <authorList>
            <person name="Pitt A."/>
        </authorList>
    </citation>
    <scope>NUCLEOTIDE SEQUENCE [LARGE SCALE GENOMIC DNA]</scope>
    <source>
        <strain evidence="5 6">103A-SOEBACH</strain>
    </source>
</reference>
<dbReference type="Pfam" id="PF00005">
    <property type="entry name" value="ABC_tran"/>
    <property type="match status" value="1"/>
</dbReference>
<dbReference type="PROSITE" id="PS50893">
    <property type="entry name" value="ABC_TRANSPORTER_2"/>
    <property type="match status" value="1"/>
</dbReference>
<feature type="domain" description="ABC transporter" evidence="4">
    <location>
        <begin position="1"/>
        <end position="234"/>
    </location>
</feature>
<dbReference type="AlphaFoldDB" id="A0A4Q9BCT6"/>
<evidence type="ECO:0000313" key="6">
    <source>
        <dbReference type="Proteomes" id="UP000293583"/>
    </source>
</evidence>
<dbReference type="PANTHER" id="PTHR42781">
    <property type="entry name" value="SPERMIDINE/PUTRESCINE IMPORT ATP-BINDING PROTEIN POTA"/>
    <property type="match status" value="1"/>
</dbReference>
<protein>
    <submittedName>
        <fullName evidence="5">ABC transporter ATP-binding protein</fullName>
    </submittedName>
</protein>
<dbReference type="RefSeq" id="WP_130923353.1">
    <property type="nucleotide sequence ID" value="NZ_JAANOL010000001.1"/>
</dbReference>
<dbReference type="InterPro" id="IPR017871">
    <property type="entry name" value="ABC_transporter-like_CS"/>
</dbReference>
<dbReference type="Gene3D" id="3.40.50.300">
    <property type="entry name" value="P-loop containing nucleotide triphosphate hydrolases"/>
    <property type="match status" value="1"/>
</dbReference>
<dbReference type="EMBL" id="SEWY01000003">
    <property type="protein sequence ID" value="TBH73233.1"/>
    <property type="molecule type" value="Genomic_DNA"/>
</dbReference>
<dbReference type="InterPro" id="IPR050093">
    <property type="entry name" value="ABC_SmlMolc_Importer"/>
</dbReference>
<dbReference type="SUPFAM" id="SSF52540">
    <property type="entry name" value="P-loop containing nucleoside triphosphate hydrolases"/>
    <property type="match status" value="1"/>
</dbReference>
<evidence type="ECO:0000256" key="1">
    <source>
        <dbReference type="ARBA" id="ARBA00022448"/>
    </source>
</evidence>
<organism evidence="5 6">
    <name type="scientific">Aquirufa antheringensis</name>
    <dbReference type="NCBI Taxonomy" id="2516559"/>
    <lineage>
        <taxon>Bacteria</taxon>
        <taxon>Pseudomonadati</taxon>
        <taxon>Bacteroidota</taxon>
        <taxon>Cytophagia</taxon>
        <taxon>Cytophagales</taxon>
        <taxon>Flectobacillaceae</taxon>
        <taxon>Aquirufa</taxon>
    </lineage>
</organism>
<dbReference type="SMART" id="SM00382">
    <property type="entry name" value="AAA"/>
    <property type="match status" value="1"/>
</dbReference>
<dbReference type="InterPro" id="IPR003439">
    <property type="entry name" value="ABC_transporter-like_ATP-bd"/>
</dbReference>
<evidence type="ECO:0000313" key="5">
    <source>
        <dbReference type="EMBL" id="TBH73233.1"/>
    </source>
</evidence>
<dbReference type="Proteomes" id="UP000293583">
    <property type="component" value="Unassembled WGS sequence"/>
</dbReference>